<proteinExistence type="predicted"/>
<accession>A0A2S6I148</accession>
<evidence type="ECO:0000256" key="5">
    <source>
        <dbReference type="PIRSR" id="PIRSR000294-2"/>
    </source>
</evidence>
<dbReference type="Pfam" id="PF03150">
    <property type="entry name" value="CCP_MauG"/>
    <property type="match status" value="1"/>
</dbReference>
<keyword evidence="4" id="KW-0349">Heme</keyword>
<dbReference type="OrthoDB" id="9805202at2"/>
<dbReference type="SUPFAM" id="SSF46626">
    <property type="entry name" value="Cytochrome c"/>
    <property type="match status" value="2"/>
</dbReference>
<keyword evidence="2" id="KW-0732">Signal</keyword>
<dbReference type="PANTHER" id="PTHR30600">
    <property type="entry name" value="CYTOCHROME C PEROXIDASE-RELATED"/>
    <property type="match status" value="1"/>
</dbReference>
<dbReference type="InterPro" id="IPR026259">
    <property type="entry name" value="MauG/Cytc_peroxidase"/>
</dbReference>
<dbReference type="GO" id="GO:0020037">
    <property type="term" value="F:heme binding"/>
    <property type="evidence" value="ECO:0007669"/>
    <property type="project" value="InterPro"/>
</dbReference>
<dbReference type="InterPro" id="IPR004852">
    <property type="entry name" value="Di-haem_cyt_c_peroxidsae"/>
</dbReference>
<gene>
    <name evidence="7" type="ORF">CLV84_3838</name>
</gene>
<keyword evidence="5" id="KW-0408">Iron</keyword>
<evidence type="ECO:0000259" key="6">
    <source>
        <dbReference type="Pfam" id="PF03150"/>
    </source>
</evidence>
<comment type="PTM">
    <text evidence="4">Binds 2 heme groups per subunit.</text>
</comment>
<evidence type="ECO:0000313" key="7">
    <source>
        <dbReference type="EMBL" id="PPK84676.1"/>
    </source>
</evidence>
<dbReference type="InterPro" id="IPR036909">
    <property type="entry name" value="Cyt_c-like_dom_sf"/>
</dbReference>
<feature type="binding site" description="covalent" evidence="4">
    <location>
        <position position="257"/>
    </location>
    <ligand>
        <name>heme c</name>
        <dbReference type="ChEBI" id="CHEBI:61717"/>
        <label>2</label>
    </ligand>
</feature>
<feature type="binding site" description="axial binding residue" evidence="5">
    <location>
        <position position="258"/>
    </location>
    <ligand>
        <name>heme c</name>
        <dbReference type="ChEBI" id="CHEBI:61717"/>
        <label>2</label>
    </ligand>
    <ligandPart>
        <name>Fe</name>
        <dbReference type="ChEBI" id="CHEBI:18248"/>
    </ligandPart>
</feature>
<keyword evidence="8" id="KW-1185">Reference proteome</keyword>
<evidence type="ECO:0000256" key="2">
    <source>
        <dbReference type="ARBA" id="ARBA00022729"/>
    </source>
</evidence>
<evidence type="ECO:0000256" key="1">
    <source>
        <dbReference type="ARBA" id="ARBA00004196"/>
    </source>
</evidence>
<dbReference type="GO" id="GO:0009055">
    <property type="term" value="F:electron transfer activity"/>
    <property type="evidence" value="ECO:0007669"/>
    <property type="project" value="InterPro"/>
</dbReference>
<evidence type="ECO:0000313" key="8">
    <source>
        <dbReference type="Proteomes" id="UP000237662"/>
    </source>
</evidence>
<name>A0A2S6I148_9BACT</name>
<dbReference type="PIRSF" id="PIRSF000294">
    <property type="entry name" value="Cytochrome-c_peroxidase"/>
    <property type="match status" value="1"/>
</dbReference>
<keyword evidence="7" id="KW-0575">Peroxidase</keyword>
<feature type="binding site" description="axial binding residue" evidence="5">
    <location>
        <position position="100"/>
    </location>
    <ligand>
        <name>heme c</name>
        <dbReference type="ChEBI" id="CHEBI:61717"/>
        <label>1</label>
    </ligand>
    <ligandPart>
        <name>Fe</name>
        <dbReference type="ChEBI" id="CHEBI:18248"/>
    </ligandPart>
</feature>
<dbReference type="AlphaFoldDB" id="A0A2S6I148"/>
<comment type="caution">
    <text evidence="7">The sequence shown here is derived from an EMBL/GenBank/DDBJ whole genome shotgun (WGS) entry which is preliminary data.</text>
</comment>
<dbReference type="Gene3D" id="1.10.760.10">
    <property type="entry name" value="Cytochrome c-like domain"/>
    <property type="match status" value="2"/>
</dbReference>
<organism evidence="7 8">
    <name type="scientific">Neolewinella xylanilytica</name>
    <dbReference type="NCBI Taxonomy" id="1514080"/>
    <lineage>
        <taxon>Bacteria</taxon>
        <taxon>Pseudomonadati</taxon>
        <taxon>Bacteroidota</taxon>
        <taxon>Saprospiria</taxon>
        <taxon>Saprospirales</taxon>
        <taxon>Lewinellaceae</taxon>
        <taxon>Neolewinella</taxon>
    </lineage>
</organism>
<comment type="cofactor">
    <cofactor evidence="4">
        <name>heme</name>
        <dbReference type="ChEBI" id="CHEBI:30413"/>
    </cofactor>
    <text evidence="4">Binds 2 heme groups.</text>
</comment>
<dbReference type="GO" id="GO:0046872">
    <property type="term" value="F:metal ion binding"/>
    <property type="evidence" value="ECO:0007669"/>
    <property type="project" value="UniProtKB-KW"/>
</dbReference>
<reference evidence="7 8" key="1">
    <citation type="submission" date="2018-02" db="EMBL/GenBank/DDBJ databases">
        <title>Genomic Encyclopedia of Archaeal and Bacterial Type Strains, Phase II (KMG-II): from individual species to whole genera.</title>
        <authorList>
            <person name="Goeker M."/>
        </authorList>
    </citation>
    <scope>NUCLEOTIDE SEQUENCE [LARGE SCALE GENOMIC DNA]</scope>
    <source>
        <strain evidence="7 8">DSM 29526</strain>
    </source>
</reference>
<evidence type="ECO:0000256" key="4">
    <source>
        <dbReference type="PIRSR" id="PIRSR000294-1"/>
    </source>
</evidence>
<dbReference type="EMBL" id="PTJC01000007">
    <property type="protein sequence ID" value="PPK84676.1"/>
    <property type="molecule type" value="Genomic_DNA"/>
</dbReference>
<feature type="binding site" description="covalent" evidence="4">
    <location>
        <position position="254"/>
    </location>
    <ligand>
        <name>heme c</name>
        <dbReference type="ChEBI" id="CHEBI:61717"/>
        <label>2</label>
    </ligand>
</feature>
<comment type="subcellular location">
    <subcellularLocation>
        <location evidence="1">Cell envelope</location>
    </subcellularLocation>
</comment>
<evidence type="ECO:0000256" key="3">
    <source>
        <dbReference type="ARBA" id="ARBA00023002"/>
    </source>
</evidence>
<dbReference type="PANTHER" id="PTHR30600:SF10">
    <property type="entry name" value="BLL6722 PROTEIN"/>
    <property type="match status" value="1"/>
</dbReference>
<dbReference type="GO" id="GO:0030313">
    <property type="term" value="C:cell envelope"/>
    <property type="evidence" value="ECO:0007669"/>
    <property type="project" value="UniProtKB-SubCell"/>
</dbReference>
<feature type="binding site" description="covalent" evidence="4">
    <location>
        <position position="99"/>
    </location>
    <ligand>
        <name>heme c</name>
        <dbReference type="ChEBI" id="CHEBI:61717"/>
        <label>1</label>
    </ligand>
</feature>
<feature type="binding site" description="covalent" evidence="4">
    <location>
        <position position="96"/>
    </location>
    <ligand>
        <name>heme c</name>
        <dbReference type="ChEBI" id="CHEBI:61717"/>
        <label>1</label>
    </ligand>
</feature>
<feature type="domain" description="Di-haem cytochrome c peroxidase" evidence="6">
    <location>
        <begin position="73"/>
        <end position="224"/>
    </location>
</feature>
<dbReference type="Proteomes" id="UP000237662">
    <property type="component" value="Unassembled WGS sequence"/>
</dbReference>
<sequence>MNFAERIPMTRPAFLLGLFLLFLAIGCREEPGGSTVVDEGTITGPNTPTPYALEVPDYFPAPVVDPENPLSEEGIELGRHLFYDASIFSTEGNMSCATCHQQELAFTDGFGRAIGVRGEPGPRSAMSLVNLAFNPNGFNWDGGEGKLWEQAIHPVENMLELDNDWQEVIRKLREHGDYPARFRAAFGIDKVEEIDPELTVKALAQFERTIISADSKFDRVVYKNTDFFTELEQLGADSLFFVENVPPGTLHPGCGHCHNAPQFGDNKFHNNGITDVETINDFVDKGRGDITGNPFDNGKFRTPTLRNIALTAPYMHDGRFETLEEVIDDYAAGGHGVENEDPNITGFSLTEREKAALLAFLHTLTDEALLTDPRLSDPK</sequence>
<dbReference type="GO" id="GO:0004130">
    <property type="term" value="F:cytochrome-c peroxidase activity"/>
    <property type="evidence" value="ECO:0007669"/>
    <property type="project" value="TreeGrafter"/>
</dbReference>
<dbReference type="InterPro" id="IPR051395">
    <property type="entry name" value="Cytochrome_c_Peroxidase/MauG"/>
</dbReference>
<keyword evidence="3" id="KW-0560">Oxidoreductase</keyword>
<protein>
    <submittedName>
        <fullName evidence="7">Cytochrome c peroxidase</fullName>
    </submittedName>
</protein>
<dbReference type="PROSITE" id="PS51257">
    <property type="entry name" value="PROKAR_LIPOPROTEIN"/>
    <property type="match status" value="1"/>
</dbReference>
<keyword evidence="5" id="KW-0479">Metal-binding</keyword>